<organism evidence="3 4">
    <name type="scientific">Aurantiacibacter sediminis</name>
    <dbReference type="NCBI Taxonomy" id="2793064"/>
    <lineage>
        <taxon>Bacteria</taxon>
        <taxon>Pseudomonadati</taxon>
        <taxon>Pseudomonadota</taxon>
        <taxon>Alphaproteobacteria</taxon>
        <taxon>Sphingomonadales</taxon>
        <taxon>Erythrobacteraceae</taxon>
        <taxon>Aurantiacibacter</taxon>
    </lineage>
</organism>
<evidence type="ECO:0000256" key="1">
    <source>
        <dbReference type="SAM" id="Phobius"/>
    </source>
</evidence>
<evidence type="ECO:0000313" key="4">
    <source>
        <dbReference type="Proteomes" id="UP000602442"/>
    </source>
</evidence>
<dbReference type="RefSeq" id="WP_234034982.1">
    <property type="nucleotide sequence ID" value="NZ_CAWPTA010000006.1"/>
</dbReference>
<comment type="caution">
    <text evidence="3">The sequence shown here is derived from an EMBL/GenBank/DDBJ whole genome shotgun (WGS) entry which is preliminary data.</text>
</comment>
<evidence type="ECO:0000313" key="3">
    <source>
        <dbReference type="EMBL" id="MBH5321236.1"/>
    </source>
</evidence>
<feature type="transmembrane region" description="Helical" evidence="1">
    <location>
        <begin position="53"/>
        <end position="73"/>
    </location>
</feature>
<feature type="signal peptide" evidence="2">
    <location>
        <begin position="1"/>
        <end position="23"/>
    </location>
</feature>
<dbReference type="EMBL" id="JAEANY010000001">
    <property type="protein sequence ID" value="MBH5321236.1"/>
    <property type="molecule type" value="Genomic_DNA"/>
</dbReference>
<keyword evidence="1" id="KW-0812">Transmembrane</keyword>
<reference evidence="3 4" key="1">
    <citation type="submission" date="2020-11" db="EMBL/GenBank/DDBJ databases">
        <title>Erythrobacter sediminis sp. nov., a marine bacterium from a tidal flat of Garorim Bay.</title>
        <authorList>
            <person name="Kim D."/>
            <person name="Yoo Y."/>
            <person name="Kim J.-J."/>
        </authorList>
    </citation>
    <scope>NUCLEOTIDE SEQUENCE [LARGE SCALE GENOMIC DNA]</scope>
    <source>
        <strain evidence="3 4">JGD-13</strain>
    </source>
</reference>
<evidence type="ECO:0000256" key="2">
    <source>
        <dbReference type="SAM" id="SignalP"/>
    </source>
</evidence>
<keyword evidence="4" id="KW-1185">Reference proteome</keyword>
<sequence length="87" mass="8628">MLKNALAIAAATLMAITPIAAQANTRANSAGISLETIQIAAITDEDDDDDEGFIYILLGALLIGGGLLVLVAADTNEGSNASPGTGG</sequence>
<keyword evidence="2" id="KW-0732">Signal</keyword>
<keyword evidence="1" id="KW-1133">Transmembrane helix</keyword>
<keyword evidence="1" id="KW-0472">Membrane</keyword>
<proteinExistence type="predicted"/>
<accession>A0ABS0N1V5</accession>
<feature type="chain" id="PRO_5047250000" evidence="2">
    <location>
        <begin position="24"/>
        <end position="87"/>
    </location>
</feature>
<gene>
    <name evidence="3" type="ORF">I5L03_01395</name>
</gene>
<protein>
    <submittedName>
        <fullName evidence="3">Uncharacterized protein</fullName>
    </submittedName>
</protein>
<name>A0ABS0N1V5_9SPHN</name>
<dbReference type="Proteomes" id="UP000602442">
    <property type="component" value="Unassembled WGS sequence"/>
</dbReference>